<reference evidence="1" key="1">
    <citation type="journal article" date="2020" name="mSystems">
        <title>Genome- and Community-Level Interaction Insights into Carbon Utilization and Element Cycling Functions of Hydrothermarchaeota in Hydrothermal Sediment.</title>
        <authorList>
            <person name="Zhou Z."/>
            <person name="Liu Y."/>
            <person name="Xu W."/>
            <person name="Pan J."/>
            <person name="Luo Z.H."/>
            <person name="Li M."/>
        </authorList>
    </citation>
    <scope>NUCLEOTIDE SEQUENCE [LARGE SCALE GENOMIC DNA]</scope>
    <source>
        <strain evidence="1">SpSt-243</strain>
    </source>
</reference>
<dbReference type="Gene3D" id="3.10.450.530">
    <property type="entry name" value="Ribonuclease toxin, BrnT, of type II toxin-antitoxin system"/>
    <property type="match status" value="1"/>
</dbReference>
<accession>A0A7C1P2Z2</accession>
<gene>
    <name evidence="1" type="ORF">ENP70_14630</name>
</gene>
<dbReference type="AlphaFoldDB" id="A0A7C1P2Z2"/>
<name>A0A7C1P2Z2_9HYPH</name>
<proteinExistence type="predicted"/>
<dbReference type="Pfam" id="PF04365">
    <property type="entry name" value="BrnT_toxin"/>
    <property type="match status" value="1"/>
</dbReference>
<dbReference type="InterPro" id="IPR038573">
    <property type="entry name" value="BrnT_sf"/>
</dbReference>
<comment type="caution">
    <text evidence="1">The sequence shown here is derived from an EMBL/GenBank/DDBJ whole genome shotgun (WGS) entry which is preliminary data.</text>
</comment>
<organism evidence="1">
    <name type="scientific">Agrobacterium albertimagni</name>
    <dbReference type="NCBI Taxonomy" id="147266"/>
    <lineage>
        <taxon>Bacteria</taxon>
        <taxon>Pseudomonadati</taxon>
        <taxon>Pseudomonadota</taxon>
        <taxon>Alphaproteobacteria</taxon>
        <taxon>Hyphomicrobiales</taxon>
        <taxon>Rhizobiaceae</taxon>
        <taxon>Rhizobium/Agrobacterium group</taxon>
        <taxon>Agrobacterium</taxon>
    </lineage>
</organism>
<dbReference type="InterPro" id="IPR007460">
    <property type="entry name" value="BrnT_toxin"/>
</dbReference>
<sequence>MIVEYDQLKDEANRQKHGISLERAGELDILALLQDDRNAYGEIRYRAWGLIDGQPHCLAFTYRDGHVRAISLRRAHRKEFERYVESNR</sequence>
<evidence type="ECO:0000313" key="1">
    <source>
        <dbReference type="EMBL" id="HEB44890.1"/>
    </source>
</evidence>
<protein>
    <submittedName>
        <fullName evidence="1">BrnT family toxin</fullName>
    </submittedName>
</protein>
<dbReference type="EMBL" id="DSKI01000749">
    <property type="protein sequence ID" value="HEB44890.1"/>
    <property type="molecule type" value="Genomic_DNA"/>
</dbReference>